<evidence type="ECO:0000256" key="1">
    <source>
        <dbReference type="SAM" id="MobiDB-lite"/>
    </source>
</evidence>
<name>A0A2S9E983_9PSED</name>
<feature type="compositionally biased region" description="Acidic residues" evidence="1">
    <location>
        <begin position="1"/>
        <end position="14"/>
    </location>
</feature>
<organism evidence="2 3">
    <name type="scientific">Pseudomonas poae</name>
    <dbReference type="NCBI Taxonomy" id="200451"/>
    <lineage>
        <taxon>Bacteria</taxon>
        <taxon>Pseudomonadati</taxon>
        <taxon>Pseudomonadota</taxon>
        <taxon>Gammaproteobacteria</taxon>
        <taxon>Pseudomonadales</taxon>
        <taxon>Pseudomonadaceae</taxon>
        <taxon>Pseudomonas</taxon>
    </lineage>
</organism>
<feature type="non-terminal residue" evidence="2">
    <location>
        <position position="72"/>
    </location>
</feature>
<gene>
    <name evidence="2" type="ORF">CQZ99_25710</name>
</gene>
<sequence>MLSWDEFDKEEEGEVATAKGANAGHATEANMDRLDGDGAKAALEARAVTANDSAAIIRAKAALDKLDVAEGL</sequence>
<evidence type="ECO:0000313" key="2">
    <source>
        <dbReference type="EMBL" id="PRC11375.1"/>
    </source>
</evidence>
<dbReference type="Proteomes" id="UP000238045">
    <property type="component" value="Unassembled WGS sequence"/>
</dbReference>
<accession>A0A2S9E983</accession>
<comment type="caution">
    <text evidence="2">The sequence shown here is derived from an EMBL/GenBank/DDBJ whole genome shotgun (WGS) entry which is preliminary data.</text>
</comment>
<proteinExistence type="predicted"/>
<dbReference type="AlphaFoldDB" id="A0A2S9E983"/>
<dbReference type="STRING" id="1282356.H045_14880"/>
<keyword evidence="3" id="KW-1185">Reference proteome</keyword>
<dbReference type="EMBL" id="PCQL01000042">
    <property type="protein sequence ID" value="PRC11375.1"/>
    <property type="molecule type" value="Genomic_DNA"/>
</dbReference>
<evidence type="ECO:0000313" key="3">
    <source>
        <dbReference type="Proteomes" id="UP000238045"/>
    </source>
</evidence>
<reference evidence="2 3" key="1">
    <citation type="submission" date="2017-09" db="EMBL/GenBank/DDBJ databases">
        <title>Genomic, metabolic, and phenotypic characteristics of bacterial isolates from the natural microbiome of the model nematode Caenorhabditis elegans.</title>
        <authorList>
            <person name="Zimmermann J."/>
            <person name="Obeng N."/>
            <person name="Yang W."/>
            <person name="Obeng O."/>
            <person name="Kissoyan K."/>
            <person name="Pees B."/>
            <person name="Dirksen P."/>
            <person name="Hoppner M."/>
            <person name="Franke A."/>
            <person name="Rosenstiel P."/>
            <person name="Leippe M."/>
            <person name="Dierking K."/>
            <person name="Kaleta C."/>
            <person name="Schulenburg H."/>
        </authorList>
    </citation>
    <scope>NUCLEOTIDE SEQUENCE [LARGE SCALE GENOMIC DNA]</scope>
    <source>
        <strain evidence="2 3">MYb117</strain>
    </source>
</reference>
<protein>
    <submittedName>
        <fullName evidence="2">Ribonucleotide-diphosphate reductase subunit beta</fullName>
    </submittedName>
</protein>
<feature type="region of interest" description="Disordered" evidence="1">
    <location>
        <begin position="1"/>
        <end position="32"/>
    </location>
</feature>